<dbReference type="InterPro" id="IPR018247">
    <property type="entry name" value="EF_Hand_1_Ca_BS"/>
</dbReference>
<dbReference type="OrthoDB" id="289247at2759"/>
<reference evidence="7" key="1">
    <citation type="submission" date="2018-04" db="EMBL/GenBank/DDBJ databases">
        <title>Transcriptome assembly of Sipha flava.</title>
        <authorList>
            <person name="Scully E.D."/>
            <person name="Geib S.M."/>
            <person name="Palmer N.A."/>
            <person name="Koch K."/>
            <person name="Bradshaw J."/>
            <person name="Heng-Moss T."/>
            <person name="Sarath G."/>
        </authorList>
    </citation>
    <scope>NUCLEOTIDE SEQUENCE</scope>
</reference>
<dbReference type="SUPFAM" id="SSF47473">
    <property type="entry name" value="EF-hand"/>
    <property type="match status" value="1"/>
</dbReference>
<name>A0A2S2Q4J2_9HEMI</name>
<feature type="region of interest" description="Disordered" evidence="4">
    <location>
        <begin position="64"/>
        <end position="93"/>
    </location>
</feature>
<dbReference type="RefSeq" id="XP_025406432.1">
    <property type="nucleotide sequence ID" value="XM_025550647.1"/>
</dbReference>
<keyword evidence="8" id="KW-1185">Reference proteome</keyword>
<feature type="chain" id="PRO_5044579024" evidence="5">
    <location>
        <begin position="23"/>
        <end position="219"/>
    </location>
</feature>
<dbReference type="AlphaFoldDB" id="A0A2S2Q4J2"/>
<dbReference type="PANTHER" id="PTHR23104">
    <property type="entry name" value="MULTIPLE COAGULATION FACTOR DEFICIENCY PROTEIN 2 NEURAL STEM CELL DERIVED NEURONAL SURVIVAL PROTEIN"/>
    <property type="match status" value="1"/>
</dbReference>
<evidence type="ECO:0000256" key="4">
    <source>
        <dbReference type="SAM" id="MobiDB-lite"/>
    </source>
</evidence>
<dbReference type="InterPro" id="IPR052110">
    <property type="entry name" value="MCFD2-like"/>
</dbReference>
<evidence type="ECO:0000313" key="8">
    <source>
        <dbReference type="Proteomes" id="UP000694846"/>
    </source>
</evidence>
<evidence type="ECO:0000256" key="5">
    <source>
        <dbReference type="SAM" id="SignalP"/>
    </source>
</evidence>
<evidence type="ECO:0000313" key="9">
    <source>
        <dbReference type="RefSeq" id="XP_025406432.1"/>
    </source>
</evidence>
<dbReference type="InterPro" id="IPR011992">
    <property type="entry name" value="EF-hand-dom_pair"/>
</dbReference>
<gene>
    <name evidence="7" type="primary">MCFD2_1</name>
    <name evidence="9" type="synonym">LOC112680535</name>
    <name evidence="7" type="ORF">g.86234</name>
</gene>
<dbReference type="Pfam" id="PF13499">
    <property type="entry name" value="EF-hand_7"/>
    <property type="match status" value="1"/>
</dbReference>
<keyword evidence="1 5" id="KW-0732">Signal</keyword>
<organism evidence="7">
    <name type="scientific">Sipha flava</name>
    <name type="common">yellow sugarcane aphid</name>
    <dbReference type="NCBI Taxonomy" id="143950"/>
    <lineage>
        <taxon>Eukaryota</taxon>
        <taxon>Metazoa</taxon>
        <taxon>Ecdysozoa</taxon>
        <taxon>Arthropoda</taxon>
        <taxon>Hexapoda</taxon>
        <taxon>Insecta</taxon>
        <taxon>Pterygota</taxon>
        <taxon>Neoptera</taxon>
        <taxon>Paraneoptera</taxon>
        <taxon>Hemiptera</taxon>
        <taxon>Sternorrhyncha</taxon>
        <taxon>Aphidomorpha</taxon>
        <taxon>Aphidoidea</taxon>
        <taxon>Aphididae</taxon>
        <taxon>Sipha</taxon>
    </lineage>
</organism>
<protein>
    <submittedName>
        <fullName evidence="7 9">Multiple coagulation factor deficiency protein 2</fullName>
    </submittedName>
</protein>
<reference evidence="9" key="2">
    <citation type="submission" date="2025-04" db="UniProtKB">
        <authorList>
            <consortium name="RefSeq"/>
        </authorList>
    </citation>
    <scope>IDENTIFICATION</scope>
    <source>
        <tissue evidence="9">Whole body</tissue>
    </source>
</reference>
<dbReference type="InterPro" id="IPR002048">
    <property type="entry name" value="EF_hand_dom"/>
</dbReference>
<keyword evidence="2" id="KW-0677">Repeat</keyword>
<dbReference type="SUPFAM" id="SSF81995">
    <property type="entry name" value="beta-sandwich domain of Sec23/24"/>
    <property type="match status" value="1"/>
</dbReference>
<evidence type="ECO:0000259" key="6">
    <source>
        <dbReference type="Pfam" id="PF13499"/>
    </source>
</evidence>
<accession>A0A2S2Q4J2</accession>
<dbReference type="Gene3D" id="1.10.238.10">
    <property type="entry name" value="EF-hand"/>
    <property type="match status" value="1"/>
</dbReference>
<evidence type="ECO:0000256" key="2">
    <source>
        <dbReference type="ARBA" id="ARBA00022737"/>
    </source>
</evidence>
<dbReference type="Proteomes" id="UP000694846">
    <property type="component" value="Unplaced"/>
</dbReference>
<dbReference type="GO" id="GO:0005509">
    <property type="term" value="F:calcium ion binding"/>
    <property type="evidence" value="ECO:0007669"/>
    <property type="project" value="InterPro"/>
</dbReference>
<feature type="domain" description="EF-hand" evidence="6">
    <location>
        <begin position="125"/>
        <end position="206"/>
    </location>
</feature>
<dbReference type="PROSITE" id="PS00018">
    <property type="entry name" value="EF_HAND_1"/>
    <property type="match status" value="1"/>
</dbReference>
<evidence type="ECO:0000256" key="3">
    <source>
        <dbReference type="ARBA" id="ARBA00022837"/>
    </source>
</evidence>
<evidence type="ECO:0000256" key="1">
    <source>
        <dbReference type="ARBA" id="ARBA00022729"/>
    </source>
</evidence>
<proteinExistence type="predicted"/>
<dbReference type="EMBL" id="GGMS01003472">
    <property type="protein sequence ID" value="MBY72675.1"/>
    <property type="molecule type" value="Transcribed_RNA"/>
</dbReference>
<dbReference type="PANTHER" id="PTHR23104:SF17">
    <property type="entry name" value="EF-HAND DOMAIN-CONTAINING PROTEIN"/>
    <property type="match status" value="1"/>
</dbReference>
<sequence length="219" mass="24916">MISNKLLVLFYILVILYHKSSAQYAQYAPAPPGVNPQLYQQQQQQVPIQNLPPHQNIPQQVPFQQPLHQQQQNQQNQPQQQQPSHGSQGHQPQQVLHASNLAEESEHIKKHLDLPTLDTSKMSEQELQFHYFKMHDADNNNKLDGCELIKSLIHWHVQGGHDPATGGAPPPEKIFTDEELMQLIDPILTLDDTNFDGFIDYPEFVIAQNKASSTQKQSA</sequence>
<keyword evidence="3" id="KW-0106">Calcium</keyword>
<feature type="signal peptide" evidence="5">
    <location>
        <begin position="1"/>
        <end position="22"/>
    </location>
</feature>
<evidence type="ECO:0000313" key="7">
    <source>
        <dbReference type="EMBL" id="MBY72675.1"/>
    </source>
</evidence>